<dbReference type="PANTHER" id="PTHR47117">
    <property type="entry name" value="STAR-RELATED LIPID TRANSFER PROTEIN 9"/>
    <property type="match status" value="1"/>
</dbReference>
<dbReference type="InterPro" id="IPR001752">
    <property type="entry name" value="Kinesin_motor_dom"/>
</dbReference>
<dbReference type="EMBL" id="JAIFTH010000047">
    <property type="protein sequence ID" value="KAG9510960.1"/>
    <property type="molecule type" value="Genomic_DNA"/>
</dbReference>
<dbReference type="PROSITE" id="PS50067">
    <property type="entry name" value="KINESIN_MOTOR_2"/>
    <property type="match status" value="1"/>
</dbReference>
<evidence type="ECO:0000313" key="6">
    <source>
        <dbReference type="EMBL" id="KAG9510960.1"/>
    </source>
</evidence>
<gene>
    <name evidence="6" type="primary">Kif14</name>
    <name evidence="6" type="ORF">GZH46_00481</name>
</gene>
<evidence type="ECO:0000259" key="5">
    <source>
        <dbReference type="PROSITE" id="PS50067"/>
    </source>
</evidence>
<keyword evidence="3 4" id="KW-0505">Motor protein</keyword>
<evidence type="ECO:0000256" key="1">
    <source>
        <dbReference type="ARBA" id="ARBA00022741"/>
    </source>
</evidence>
<reference evidence="6 7" key="1">
    <citation type="submission" date="2020-10" db="EMBL/GenBank/DDBJ databases">
        <authorList>
            <person name="Klimov P.B."/>
            <person name="Dyachkov S.M."/>
            <person name="Chetverikov P.E."/>
        </authorList>
    </citation>
    <scope>NUCLEOTIDE SEQUENCE [LARGE SCALE GENOMIC DNA]</scope>
    <source>
        <strain evidence="6">BMOC 18-1129-001#AD2665</strain>
        <tissue evidence="6">Entire mites</tissue>
    </source>
</reference>
<dbReference type="SUPFAM" id="SSF52540">
    <property type="entry name" value="P-loop containing nucleoside triphosphate hydrolases"/>
    <property type="match status" value="1"/>
</dbReference>
<dbReference type="Pfam" id="PF00225">
    <property type="entry name" value="Kinesin"/>
    <property type="match status" value="1"/>
</dbReference>
<sequence length="436" mass="49643">MAVCFDDSNIFSTSVNVAVRLRPFTQDERANERVKNCVFMTDNVVHVKNHLEFIFDHCIKPHHDNRYLYARVGHPLLQHALDGYSVCMFAFGQTGSGKTHSIMGPDDDPGLIKLFVMNLFDRIKRYSCAEIDTQFKIECSYYEIYNEKIHDLLGNDPKAVLRVREHPTNGPYIVDLSTIQCTSYIDTLNWIKLGQKRRNQSATALNKNSSRSHTIFTLTITQDKQLDNEFKQSITSKVNIVDLAGSERSHVVNGATPQRIKESVMINKSLLTLGKVITQLAECDYLKGSNTFIPYRESVLTWLLKESLGGNSKTTMIATISPANIHEDETLSTLRYAATARRVVNILRVNEDPKVRRIRELMNEVETLKQRINLLESQKYCPSSPRERKKSFNSSSGKLPVMSSPIKVYPSADLLKFVDELFKDVLTDKRLENGTI</sequence>
<feature type="binding site" evidence="3">
    <location>
        <begin position="92"/>
        <end position="99"/>
    </location>
    <ligand>
        <name>ATP</name>
        <dbReference type="ChEBI" id="CHEBI:30616"/>
    </ligand>
</feature>
<dbReference type="Gene3D" id="3.40.850.10">
    <property type="entry name" value="Kinesin motor domain"/>
    <property type="match status" value="1"/>
</dbReference>
<dbReference type="SMART" id="SM00129">
    <property type="entry name" value="KISc"/>
    <property type="match status" value="1"/>
</dbReference>
<dbReference type="Proteomes" id="UP000825002">
    <property type="component" value="Unassembled WGS sequence"/>
</dbReference>
<dbReference type="PROSITE" id="PS00411">
    <property type="entry name" value="KINESIN_MOTOR_1"/>
    <property type="match status" value="1"/>
</dbReference>
<comment type="caution">
    <text evidence="6">The sequence shown here is derived from an EMBL/GenBank/DDBJ whole genome shotgun (WGS) entry which is preliminary data.</text>
</comment>
<evidence type="ECO:0000313" key="7">
    <source>
        <dbReference type="Proteomes" id="UP000825002"/>
    </source>
</evidence>
<feature type="domain" description="Kinesin motor" evidence="5">
    <location>
        <begin position="14"/>
        <end position="343"/>
    </location>
</feature>
<dbReference type="PRINTS" id="PR00380">
    <property type="entry name" value="KINESINHEAVY"/>
</dbReference>
<comment type="similarity">
    <text evidence="3 4">Belongs to the TRAFAC class myosin-kinesin ATPase superfamily. Kinesin family.</text>
</comment>
<evidence type="ECO:0000256" key="2">
    <source>
        <dbReference type="ARBA" id="ARBA00022840"/>
    </source>
</evidence>
<protein>
    <recommendedName>
        <fullName evidence="4">Kinesin-like protein</fullName>
    </recommendedName>
</protein>
<organism evidence="6 7">
    <name type="scientific">Fragariocoptes setiger</name>
    <dbReference type="NCBI Taxonomy" id="1670756"/>
    <lineage>
        <taxon>Eukaryota</taxon>
        <taxon>Metazoa</taxon>
        <taxon>Ecdysozoa</taxon>
        <taxon>Arthropoda</taxon>
        <taxon>Chelicerata</taxon>
        <taxon>Arachnida</taxon>
        <taxon>Acari</taxon>
        <taxon>Acariformes</taxon>
        <taxon>Trombidiformes</taxon>
        <taxon>Prostigmata</taxon>
        <taxon>Eupodina</taxon>
        <taxon>Eriophyoidea</taxon>
        <taxon>Phytoptidae</taxon>
        <taxon>Fragariocoptes</taxon>
    </lineage>
</organism>
<accession>A0ABQ7SCJ4</accession>
<keyword evidence="4" id="KW-0493">Microtubule</keyword>
<feature type="non-terminal residue" evidence="6">
    <location>
        <position position="1"/>
    </location>
</feature>
<dbReference type="InterPro" id="IPR019821">
    <property type="entry name" value="Kinesin_motor_CS"/>
</dbReference>
<dbReference type="InterPro" id="IPR027417">
    <property type="entry name" value="P-loop_NTPase"/>
</dbReference>
<proteinExistence type="inferred from homology"/>
<dbReference type="InterPro" id="IPR036961">
    <property type="entry name" value="Kinesin_motor_dom_sf"/>
</dbReference>
<keyword evidence="2 3" id="KW-0067">ATP-binding</keyword>
<keyword evidence="1 3" id="KW-0547">Nucleotide-binding</keyword>
<keyword evidence="7" id="KW-1185">Reference proteome</keyword>
<evidence type="ECO:0000256" key="3">
    <source>
        <dbReference type="PROSITE-ProRule" id="PRU00283"/>
    </source>
</evidence>
<dbReference type="PANTHER" id="PTHR47117:SF5">
    <property type="entry name" value="KINESIN-LIKE PROTEIN KIF14"/>
    <property type="match status" value="1"/>
</dbReference>
<evidence type="ECO:0000256" key="4">
    <source>
        <dbReference type="RuleBase" id="RU000394"/>
    </source>
</evidence>
<name>A0ABQ7SCJ4_9ACAR</name>